<dbReference type="SMART" id="SM01001">
    <property type="entry name" value="AIRC"/>
    <property type="match status" value="1"/>
</dbReference>
<keyword evidence="7" id="KW-0456">Lyase</keyword>
<evidence type="ECO:0000256" key="5">
    <source>
        <dbReference type="PIRSR" id="PIRSR001338-1"/>
    </source>
</evidence>
<organism evidence="7 8">
    <name type="scientific">Coprococcus hominis</name>
    <name type="common">ex Liu et al. 2022</name>
    <dbReference type="NCBI Taxonomy" id="2763039"/>
    <lineage>
        <taxon>Bacteria</taxon>
        <taxon>Bacillati</taxon>
        <taxon>Bacillota</taxon>
        <taxon>Clostridia</taxon>
        <taxon>Lachnospirales</taxon>
        <taxon>Lachnospiraceae</taxon>
        <taxon>Coprococcus</taxon>
    </lineage>
</organism>
<dbReference type="EMBL" id="JACOOX010000006">
    <property type="protein sequence ID" value="MBC5663643.1"/>
    <property type="molecule type" value="Genomic_DNA"/>
</dbReference>
<comment type="pathway">
    <text evidence="3 4">Purine metabolism; IMP biosynthesis via de novo pathway; 5-amino-1-(5-phospho-D-ribosyl)imidazole-4-carboxylate from 5-amino-1-(5-phospho-D-ribosyl)imidazole (N5-CAIR route): step 2/2.</text>
</comment>
<dbReference type="RefSeq" id="WP_021944038.1">
    <property type="nucleotide sequence ID" value="NZ_JACOOX010000006.1"/>
</dbReference>
<dbReference type="InterPro" id="IPR000031">
    <property type="entry name" value="PurE_dom"/>
</dbReference>
<dbReference type="GO" id="GO:0006189">
    <property type="term" value="P:'de novo' IMP biosynthetic process"/>
    <property type="evidence" value="ECO:0007669"/>
    <property type="project" value="UniProtKB-UniRule"/>
</dbReference>
<feature type="binding site" evidence="3 5">
    <location>
        <position position="9"/>
    </location>
    <ligand>
        <name>substrate</name>
    </ligand>
</feature>
<sequence>MRVAIIMGSTSDLPKVEPAIGILKEYGVAVDVRCLSAHRAHAGLSEFIEEANNNGTQVIITAAGMAAALPGVVASQTVIPVIGVPISGSVLDGMDALLSIVQMPSGIPVATVAINGSKNAAYLALQIIGNSNAEVRKKLLAERESMEAAAMKANAEVIAKYN</sequence>
<proteinExistence type="inferred from homology"/>
<feature type="domain" description="PurE" evidence="6">
    <location>
        <begin position="1"/>
        <end position="150"/>
    </location>
</feature>
<dbReference type="UniPathway" id="UPA00074">
    <property type="reaction ID" value="UER00943"/>
</dbReference>
<dbReference type="AlphaFoldDB" id="A0A8I0AGS3"/>
<dbReference type="PIRSF" id="PIRSF001338">
    <property type="entry name" value="AIR_carboxylase"/>
    <property type="match status" value="1"/>
</dbReference>
<dbReference type="SUPFAM" id="SSF52255">
    <property type="entry name" value="N5-CAIR mutase (phosphoribosylaminoimidazole carboxylase, PurE)"/>
    <property type="match status" value="1"/>
</dbReference>
<name>A0A8I0AGS3_9FIRM</name>
<dbReference type="InterPro" id="IPR033747">
    <property type="entry name" value="PurE_ClassI"/>
</dbReference>
<dbReference type="InterPro" id="IPR024694">
    <property type="entry name" value="PurE_prokaryotes"/>
</dbReference>
<comment type="function">
    <text evidence="3 4">Catalyzes the conversion of N5-carboxyaminoimidazole ribonucleotide (N5-CAIR) to 4-carboxy-5-aminoimidazole ribonucleotide (CAIR).</text>
</comment>
<accession>A0A8I0AGS3</accession>
<dbReference type="EC" id="5.4.99.18" evidence="3 4"/>
<evidence type="ECO:0000256" key="4">
    <source>
        <dbReference type="PIRNR" id="PIRNR001338"/>
    </source>
</evidence>
<comment type="catalytic activity">
    <reaction evidence="3 4">
        <text>5-carboxyamino-1-(5-phospho-D-ribosyl)imidazole + H(+) = 5-amino-1-(5-phospho-D-ribosyl)imidazole-4-carboxylate</text>
        <dbReference type="Rhea" id="RHEA:13193"/>
        <dbReference type="ChEBI" id="CHEBI:15378"/>
        <dbReference type="ChEBI" id="CHEBI:58730"/>
        <dbReference type="ChEBI" id="CHEBI:77657"/>
        <dbReference type="EC" id="5.4.99.18"/>
    </reaction>
</comment>
<keyword evidence="1 3" id="KW-0658">Purine biosynthesis</keyword>
<evidence type="ECO:0000259" key="6">
    <source>
        <dbReference type="SMART" id="SM01001"/>
    </source>
</evidence>
<protein>
    <recommendedName>
        <fullName evidence="3 4">N5-carboxyaminoimidazole ribonucleotide mutase</fullName>
        <shortName evidence="3 4">N5-CAIR mutase</shortName>
        <ecNumber evidence="3 4">5.4.99.18</ecNumber>
    </recommendedName>
    <alternativeName>
        <fullName evidence="3">5-(carboxyamino)imidazole ribonucleotide mutase</fullName>
    </alternativeName>
</protein>
<evidence type="ECO:0000313" key="8">
    <source>
        <dbReference type="Proteomes" id="UP000615234"/>
    </source>
</evidence>
<dbReference type="PANTHER" id="PTHR23046">
    <property type="entry name" value="PHOSPHORIBOSYLAMINOIMIDAZOLE CARBOXYLASE CATALYTIC SUBUNIT"/>
    <property type="match status" value="1"/>
</dbReference>
<evidence type="ECO:0000256" key="2">
    <source>
        <dbReference type="ARBA" id="ARBA00023235"/>
    </source>
</evidence>
<dbReference type="GO" id="GO:0016829">
    <property type="term" value="F:lyase activity"/>
    <property type="evidence" value="ECO:0007669"/>
    <property type="project" value="UniProtKB-KW"/>
</dbReference>
<dbReference type="Pfam" id="PF00731">
    <property type="entry name" value="AIRC"/>
    <property type="match status" value="1"/>
</dbReference>
<feature type="binding site" evidence="3 5">
    <location>
        <position position="12"/>
    </location>
    <ligand>
        <name>substrate</name>
    </ligand>
</feature>
<dbReference type="Proteomes" id="UP000615234">
    <property type="component" value="Unassembled WGS sequence"/>
</dbReference>
<feature type="binding site" evidence="3 5">
    <location>
        <position position="39"/>
    </location>
    <ligand>
        <name>substrate</name>
    </ligand>
</feature>
<dbReference type="GO" id="GO:0034023">
    <property type="term" value="F:5-(carboxyamino)imidazole ribonucleotide mutase activity"/>
    <property type="evidence" value="ECO:0007669"/>
    <property type="project" value="UniProtKB-UniRule"/>
</dbReference>
<dbReference type="HAMAP" id="MF_01929">
    <property type="entry name" value="PurE_classI"/>
    <property type="match status" value="1"/>
</dbReference>
<dbReference type="NCBIfam" id="TIGR01162">
    <property type="entry name" value="purE"/>
    <property type="match status" value="1"/>
</dbReference>
<reference evidence="7 8" key="1">
    <citation type="submission" date="2020-08" db="EMBL/GenBank/DDBJ databases">
        <title>Genome public.</title>
        <authorList>
            <person name="Liu C."/>
            <person name="Sun Q."/>
        </authorList>
    </citation>
    <scope>NUCLEOTIDE SEQUENCE [LARGE SCALE GENOMIC DNA]</scope>
    <source>
        <strain evidence="7 8">NSJ-10</strain>
    </source>
</reference>
<keyword evidence="2 3" id="KW-0413">Isomerase</keyword>
<comment type="similarity">
    <text evidence="3">Belongs to the AIR carboxylase family. Class I subfamily.</text>
</comment>
<keyword evidence="8" id="KW-1185">Reference proteome</keyword>
<evidence type="ECO:0000256" key="3">
    <source>
        <dbReference type="HAMAP-Rule" id="MF_01929"/>
    </source>
</evidence>
<evidence type="ECO:0000313" key="7">
    <source>
        <dbReference type="EMBL" id="MBC5663643.1"/>
    </source>
</evidence>
<comment type="caution">
    <text evidence="7">The sequence shown here is derived from an EMBL/GenBank/DDBJ whole genome shotgun (WGS) entry which is preliminary data.</text>
</comment>
<dbReference type="PANTHER" id="PTHR23046:SF2">
    <property type="entry name" value="PHOSPHORIBOSYLAMINOIMIDAZOLE CARBOXYLASE"/>
    <property type="match status" value="1"/>
</dbReference>
<evidence type="ECO:0000256" key="1">
    <source>
        <dbReference type="ARBA" id="ARBA00022755"/>
    </source>
</evidence>
<gene>
    <name evidence="3 7" type="primary">purE</name>
    <name evidence="7" type="ORF">H8S09_12305</name>
</gene>
<dbReference type="Gene3D" id="3.40.50.1970">
    <property type="match status" value="1"/>
</dbReference>